<dbReference type="Proteomes" id="UP000026960">
    <property type="component" value="Chromosome 10"/>
</dbReference>
<reference evidence="2" key="1">
    <citation type="journal article" date="2009" name="Rice">
        <title>De Novo Next Generation Sequencing of Plant Genomes.</title>
        <authorList>
            <person name="Rounsley S."/>
            <person name="Marri P.R."/>
            <person name="Yu Y."/>
            <person name="He R."/>
            <person name="Sisneros N."/>
            <person name="Goicoechea J.L."/>
            <person name="Lee S.J."/>
            <person name="Angelova A."/>
            <person name="Kudrna D."/>
            <person name="Luo M."/>
            <person name="Affourtit J."/>
            <person name="Desany B."/>
            <person name="Knight J."/>
            <person name="Niazi F."/>
            <person name="Egholm M."/>
            <person name="Wing R.A."/>
        </authorList>
    </citation>
    <scope>NUCLEOTIDE SEQUENCE [LARGE SCALE GENOMIC DNA]</scope>
    <source>
        <strain evidence="2">cv. IRGC 105608</strain>
    </source>
</reference>
<sequence>MEVGISSSYFALSKYSLFDYQAMIFYALSIRRSFQGGDPSVSSKRPSNVESNRKGPAGTSKKKKRRGCCVDIPSSESDEEDWAPTPTREDNQPNRNMMVDEHQRYPDSGEDIEDMMVDEPQRYPDSEDTEVAKDVHLPTAKCVGRITLDIEDWRPEVLTVCPSSPDTDSP</sequence>
<name>A0A0D3HCV5_9ORYZ</name>
<dbReference type="PaxDb" id="65489-OBART10G07580.1"/>
<evidence type="ECO:0000313" key="2">
    <source>
        <dbReference type="EnsemblPlants" id="OBART10G07580.1"/>
    </source>
</evidence>
<feature type="compositionally biased region" description="Basic and acidic residues" evidence="1">
    <location>
        <begin position="87"/>
        <end position="97"/>
    </location>
</feature>
<dbReference type="HOGENOM" id="CLU_1663492_0_0_1"/>
<dbReference type="EnsemblPlants" id="OBART10G07580.1">
    <property type="protein sequence ID" value="OBART10G07580.1"/>
    <property type="gene ID" value="OBART10G07580"/>
</dbReference>
<evidence type="ECO:0000256" key="1">
    <source>
        <dbReference type="SAM" id="MobiDB-lite"/>
    </source>
</evidence>
<feature type="region of interest" description="Disordered" evidence="1">
    <location>
        <begin position="36"/>
        <end position="97"/>
    </location>
</feature>
<reference evidence="2" key="2">
    <citation type="submission" date="2015-03" db="UniProtKB">
        <authorList>
            <consortium name="EnsemblPlants"/>
        </authorList>
    </citation>
    <scope>IDENTIFICATION</scope>
</reference>
<keyword evidence="3" id="KW-1185">Reference proteome</keyword>
<accession>A0A0D3HCV5</accession>
<dbReference type="Gramene" id="OBART10G07580.1">
    <property type="protein sequence ID" value="OBART10G07580.1"/>
    <property type="gene ID" value="OBART10G07580"/>
</dbReference>
<protein>
    <submittedName>
        <fullName evidence="2">Uncharacterized protein</fullName>
    </submittedName>
</protein>
<dbReference type="AlphaFoldDB" id="A0A0D3HCV5"/>
<organism evidence="2">
    <name type="scientific">Oryza barthii</name>
    <dbReference type="NCBI Taxonomy" id="65489"/>
    <lineage>
        <taxon>Eukaryota</taxon>
        <taxon>Viridiplantae</taxon>
        <taxon>Streptophyta</taxon>
        <taxon>Embryophyta</taxon>
        <taxon>Tracheophyta</taxon>
        <taxon>Spermatophyta</taxon>
        <taxon>Magnoliopsida</taxon>
        <taxon>Liliopsida</taxon>
        <taxon>Poales</taxon>
        <taxon>Poaceae</taxon>
        <taxon>BOP clade</taxon>
        <taxon>Oryzoideae</taxon>
        <taxon>Oryzeae</taxon>
        <taxon>Oryzinae</taxon>
        <taxon>Oryza</taxon>
    </lineage>
</organism>
<evidence type="ECO:0000313" key="3">
    <source>
        <dbReference type="Proteomes" id="UP000026960"/>
    </source>
</evidence>
<proteinExistence type="predicted"/>
<feature type="compositionally biased region" description="Polar residues" evidence="1">
    <location>
        <begin position="40"/>
        <end position="50"/>
    </location>
</feature>